<feature type="compositionally biased region" description="Low complexity" evidence="5">
    <location>
        <begin position="1308"/>
        <end position="1326"/>
    </location>
</feature>
<evidence type="ECO:0000256" key="2">
    <source>
        <dbReference type="ARBA" id="ARBA00022902"/>
    </source>
</evidence>
<name>A0A8J4SP61_9TREM</name>
<dbReference type="SUPFAM" id="SSF101912">
    <property type="entry name" value="Sema domain"/>
    <property type="match status" value="1"/>
</dbReference>
<dbReference type="OrthoDB" id="6254572at2759"/>
<dbReference type="SMART" id="SM00630">
    <property type="entry name" value="Sema"/>
    <property type="match status" value="1"/>
</dbReference>
<feature type="region of interest" description="Disordered" evidence="5">
    <location>
        <begin position="1468"/>
        <end position="1540"/>
    </location>
</feature>
<proteinExistence type="predicted"/>
<feature type="domain" description="Sema" evidence="7">
    <location>
        <begin position="1"/>
        <end position="484"/>
    </location>
</feature>
<comment type="caution">
    <text evidence="4">Lacks conserved residue(s) required for the propagation of feature annotation.</text>
</comment>
<evidence type="ECO:0000313" key="9">
    <source>
        <dbReference type="Proteomes" id="UP000748531"/>
    </source>
</evidence>
<evidence type="ECO:0000256" key="6">
    <source>
        <dbReference type="SAM" id="Phobius"/>
    </source>
</evidence>
<evidence type="ECO:0000256" key="3">
    <source>
        <dbReference type="ARBA" id="ARBA00023157"/>
    </source>
</evidence>
<evidence type="ECO:0000256" key="4">
    <source>
        <dbReference type="PROSITE-ProRule" id="PRU00352"/>
    </source>
</evidence>
<keyword evidence="6" id="KW-0472">Membrane</keyword>
<dbReference type="Proteomes" id="UP000748531">
    <property type="component" value="Unassembled WGS sequence"/>
</dbReference>
<feature type="compositionally biased region" description="Basic and acidic residues" evidence="5">
    <location>
        <begin position="1336"/>
        <end position="1349"/>
    </location>
</feature>
<evidence type="ECO:0000256" key="1">
    <source>
        <dbReference type="ARBA" id="ARBA00022737"/>
    </source>
</evidence>
<dbReference type="Pfam" id="PF01403">
    <property type="entry name" value="Sema"/>
    <property type="match status" value="1"/>
</dbReference>
<organism evidence="8 9">
    <name type="scientific">Paragonimus heterotremus</name>
    <dbReference type="NCBI Taxonomy" id="100268"/>
    <lineage>
        <taxon>Eukaryota</taxon>
        <taxon>Metazoa</taxon>
        <taxon>Spiralia</taxon>
        <taxon>Lophotrochozoa</taxon>
        <taxon>Platyhelminthes</taxon>
        <taxon>Trematoda</taxon>
        <taxon>Digenea</taxon>
        <taxon>Plagiorchiida</taxon>
        <taxon>Troglotremata</taxon>
        <taxon>Troglotrematidae</taxon>
        <taxon>Paragonimus</taxon>
    </lineage>
</organism>
<dbReference type="SUPFAM" id="SSF82895">
    <property type="entry name" value="TSP-1 type 1 repeat"/>
    <property type="match status" value="2"/>
</dbReference>
<keyword evidence="6" id="KW-1133">Transmembrane helix</keyword>
<dbReference type="SMART" id="SM00209">
    <property type="entry name" value="TSP1"/>
    <property type="match status" value="4"/>
</dbReference>
<evidence type="ECO:0000259" key="7">
    <source>
        <dbReference type="PROSITE" id="PS51004"/>
    </source>
</evidence>
<dbReference type="InterPro" id="IPR015943">
    <property type="entry name" value="WD40/YVTN_repeat-like_dom_sf"/>
</dbReference>
<dbReference type="Pfam" id="PF00090">
    <property type="entry name" value="TSP_1"/>
    <property type="match status" value="2"/>
</dbReference>
<dbReference type="PRINTS" id="PR01705">
    <property type="entry name" value="TSP1REPEAT"/>
</dbReference>
<dbReference type="PANTHER" id="PTHR22906:SF21">
    <property type="entry name" value="SEMA DOMAIN-CONTAINING PROTEIN"/>
    <property type="match status" value="1"/>
</dbReference>
<keyword evidence="3" id="KW-1015">Disulfide bond</keyword>
<dbReference type="PROSITE" id="PS51004">
    <property type="entry name" value="SEMA"/>
    <property type="match status" value="1"/>
</dbReference>
<keyword evidence="2" id="KW-0524">Neurogenesis</keyword>
<feature type="transmembrane region" description="Helical" evidence="6">
    <location>
        <begin position="1108"/>
        <end position="1135"/>
    </location>
</feature>
<dbReference type="InterPro" id="IPR001627">
    <property type="entry name" value="Semap_dom"/>
</dbReference>
<dbReference type="Gene3D" id="2.130.10.10">
    <property type="entry name" value="YVTN repeat-like/Quinoprotein amine dehydrogenase"/>
    <property type="match status" value="1"/>
</dbReference>
<sequence>HSNILLRLNSDNLRHLASFELPSKPSPSLCLGNPEAPCQEQSAFNLLSKTYDQQNLWYCYVYQTNYMNSAIIPNVDSARCEIPTPLTLEPSTRLVQWENSVYSSLDLDKPGVHLLADDGFLYTAGWFHGAQHIHRVRLPNFNGLPNWDQFLATPASNEYFREPTAFITIFETPEEVYIVFRESSPPQCAFHVLDHDDSERGVGAVKVDRLKDVDKLVTVTRLARICKGDRGGYPYVNEGEFATFAKTTLECRLQETGGSTDTNPKSTGTEGDGGEFEFTYALAAKWDPDGERLYVSFSTPPGYPTGSALCVYSRRAIERAFKSELLSTPLNGKAETVANTFPDICSRFSSKTLTDRELDEGRRLSRGYLLRKEPIRPLNRRPILVRPDPERSISFSPTESWNQIAVDHINSITVLYLATSKFIERYRLFSTVDSEHLTACLFDRFIIGADESTEELITELGPIQHSSVGHFYVLTSKHVLRLPTTSNDCLVHKHESSCSVEGQSQCSWNAKAGVCQSRLYGPWTGLSGVVSSACPTDASPRSVLGEVIDWWQTLNPISSGQAPLEKHPVASRCPHITSERDGQNLTCWCRPCTNSKPIKGYQLELINCTFQPSWSPWSPWSGCSTTCGPGIRTRTRHCNSPGPLRILSADGSSGTDLLHCQSESASSKKPPVGQEIQLEYCCLHPVCKEDEYTKLQESTSVPSNLPYFWSQWSACSTFCGVGIRTRKRLCRSAQAEAPNSADNGCAVTGPEALENEICQNMTCEGNLTLTPWTEWLQSFSGTPLNTWEQRHSKLVRQRIRFSCNVTGSNNQDLRIGRVHYMERKCLPWGGSCIPVSANADLNSVAVSDQTTSSVGHWSSWGPWSACGQSCVPPVSVIASNYGGSGQTRYSAPLYLFGEVQTRHRSCLFAPLANCPGGLAKAKESRSCPAVPACRTDWSCWSDWSECTTNKVDQSKSSKCRWRTDGWRKRSRQCIIGQTDWITNQVVRCEGAANETERCARLAGNGLSCVVGKTVSWSDWSAWTGCEAISQAALEQYIRRSRRTEDIASARFIRARSRACVSPVTSSGIYPSPTGSGVCFGQWREHQTCAQGALELAVANDRQLSRVDYAFTLLQLVVIGCFALLLALLATGIGLLTYHFGCRRRNSCNGVQKIISDDLYQPIDTNIGPLIVPSSRPNLHGVLTTTYISPGSPPFTLTGPPQPILTLPGAIKSNTQAPRFNQCPSSNSHQPVYDSVASQDVPTFYNFSSDVHHSETAYQAQPSVLQDHLHSAPLNYCSLPRPVRNTNQVCSIPNKRSAQQSDNKLPAQSVNETPNSSSSASNITVNSCRAHARQKYNKTDRYESDPCREASKGTFPNYKVKYSYMTSDHSRMYLEPDYDNQSDRLAESDSDEEETETKCLTRSGDAPCSIKESSRATGRSSFPRRTTNLSSTEERDSCSLAPNNNLSRPPRDESQFCCAVPPAMPLLSMSYADDSRSPRRRGRSSSIRPSLDSSTNWGAGYDPTRSEIYSVCLERPQNPHLRDLSDHSSSPSDRPLSLISH</sequence>
<dbReference type="PANTHER" id="PTHR22906">
    <property type="entry name" value="PROPERDIN"/>
    <property type="match status" value="1"/>
</dbReference>
<dbReference type="InterPro" id="IPR000884">
    <property type="entry name" value="TSP1_rpt"/>
</dbReference>
<feature type="compositionally biased region" description="Polar residues" evidence="5">
    <location>
        <begin position="1293"/>
        <end position="1307"/>
    </location>
</feature>
<keyword evidence="1" id="KW-0677">Repeat</keyword>
<feature type="region of interest" description="Disordered" evidence="5">
    <location>
        <begin position="1380"/>
        <end position="1456"/>
    </location>
</feature>
<dbReference type="InterPro" id="IPR036352">
    <property type="entry name" value="Semap_dom_sf"/>
</dbReference>
<dbReference type="PROSITE" id="PS50092">
    <property type="entry name" value="TSP1"/>
    <property type="match status" value="4"/>
</dbReference>
<feature type="compositionally biased region" description="Low complexity" evidence="5">
    <location>
        <begin position="1483"/>
        <end position="1493"/>
    </location>
</feature>
<comment type="caution">
    <text evidence="8">The sequence shown here is derived from an EMBL/GenBank/DDBJ whole genome shotgun (WGS) entry which is preliminary data.</text>
</comment>
<dbReference type="EMBL" id="LUCH01001415">
    <property type="protein sequence ID" value="KAF5403113.1"/>
    <property type="molecule type" value="Genomic_DNA"/>
</dbReference>
<reference evidence="8" key="1">
    <citation type="submission" date="2019-05" db="EMBL/GenBank/DDBJ databases">
        <title>Annotation for the trematode Paragonimus heterotremus.</title>
        <authorList>
            <person name="Choi Y.-J."/>
        </authorList>
    </citation>
    <scope>NUCLEOTIDE SEQUENCE</scope>
    <source>
        <strain evidence="8">LC</strain>
    </source>
</reference>
<accession>A0A8J4SP61</accession>
<feature type="region of interest" description="Disordered" evidence="5">
    <location>
        <begin position="1293"/>
        <end position="1349"/>
    </location>
</feature>
<dbReference type="InterPro" id="IPR036383">
    <property type="entry name" value="TSP1_rpt_sf"/>
</dbReference>
<keyword evidence="6" id="KW-0812">Transmembrane</keyword>
<dbReference type="Gene3D" id="2.20.100.10">
    <property type="entry name" value="Thrombospondin type-1 (TSP1) repeat"/>
    <property type="match status" value="3"/>
</dbReference>
<feature type="non-terminal residue" evidence="8">
    <location>
        <position position="1540"/>
    </location>
</feature>
<protein>
    <recommendedName>
        <fullName evidence="7">Sema domain-containing protein</fullName>
    </recommendedName>
</protein>
<dbReference type="InterPro" id="IPR052065">
    <property type="entry name" value="Compl_asym_regulator"/>
</dbReference>
<dbReference type="GO" id="GO:0007399">
    <property type="term" value="P:nervous system development"/>
    <property type="evidence" value="ECO:0007669"/>
    <property type="project" value="UniProtKB-KW"/>
</dbReference>
<gene>
    <name evidence="8" type="ORF">PHET_03534</name>
</gene>
<evidence type="ECO:0000256" key="5">
    <source>
        <dbReference type="SAM" id="MobiDB-lite"/>
    </source>
</evidence>
<keyword evidence="9" id="KW-1185">Reference proteome</keyword>
<feature type="compositionally biased region" description="Polar residues" evidence="5">
    <location>
        <begin position="1414"/>
        <end position="1430"/>
    </location>
</feature>
<evidence type="ECO:0000313" key="8">
    <source>
        <dbReference type="EMBL" id="KAF5403113.1"/>
    </source>
</evidence>